<dbReference type="EMBL" id="MZ605293">
    <property type="protein sequence ID" value="QYW06540.1"/>
    <property type="molecule type" value="Genomic_DNA"/>
</dbReference>
<accession>A0A975YYH4</accession>
<evidence type="ECO:0000313" key="2">
    <source>
        <dbReference type="Proteomes" id="UP001058093"/>
    </source>
</evidence>
<gene>
    <name evidence="1" type="ORF">uav_009</name>
</gene>
<name>A0A975YYH4_9CAUD</name>
<proteinExistence type="predicted"/>
<organism evidence="1 2">
    <name type="scientific">Pseudomonas phage UAVern</name>
    <dbReference type="NCBI Taxonomy" id="2856997"/>
    <lineage>
        <taxon>Viruses</taxon>
        <taxon>Duplodnaviria</taxon>
        <taxon>Heunggongvirae</taxon>
        <taxon>Uroviricota</taxon>
        <taxon>Caudoviricetes</taxon>
        <taxon>Vandenendeviridae</taxon>
        <taxon>Gorskivirinae</taxon>
        <taxon>Uavernvirus</taxon>
        <taxon>Uavernvirus uavern</taxon>
    </lineage>
</organism>
<reference evidence="1" key="1">
    <citation type="submission" date="2021-07" db="EMBL/GenBank/DDBJ databases">
        <title>Complete genome sequence and phylogenomic analysis of the two lytic bacteriophage isolated from terrestrial biotopes of Antarctica.</title>
        <authorList>
            <person name="Holovan V."/>
            <person name="Rabalski L."/>
            <person name="Zlatohurska M."/>
            <person name="Andriichuk O."/>
            <person name="Budzanivska I."/>
            <person name="Shevchenko O."/>
            <person name="Gupalo A."/>
        </authorList>
    </citation>
    <scope>NUCLEOTIDE SEQUENCE</scope>
</reference>
<protein>
    <submittedName>
        <fullName evidence="1">Uncharacterized protein</fullName>
    </submittedName>
</protein>
<sequence>MAQAQIHRFRDKVAIYLANGETVYLSPEEAKTIGQALNAAAVDIENNTFVQSTFSTVHIPLSDKRG</sequence>
<evidence type="ECO:0000313" key="1">
    <source>
        <dbReference type="EMBL" id="QYW06540.1"/>
    </source>
</evidence>
<dbReference type="Proteomes" id="UP001058093">
    <property type="component" value="Segment"/>
</dbReference>
<keyword evidence="2" id="KW-1185">Reference proteome</keyword>